<organism evidence="8 9">
    <name type="scientific">Geodia barretti</name>
    <name type="common">Barrett's horny sponge</name>
    <dbReference type="NCBI Taxonomy" id="519541"/>
    <lineage>
        <taxon>Eukaryota</taxon>
        <taxon>Metazoa</taxon>
        <taxon>Porifera</taxon>
        <taxon>Demospongiae</taxon>
        <taxon>Heteroscleromorpha</taxon>
        <taxon>Tetractinellida</taxon>
        <taxon>Astrophorina</taxon>
        <taxon>Geodiidae</taxon>
        <taxon>Geodia</taxon>
    </lineage>
</organism>
<protein>
    <submittedName>
        <fullName evidence="8">Multidrug export ATP-binding/permease protein YgaD</fullName>
    </submittedName>
</protein>
<accession>A0AA35RU48</accession>
<dbReference type="Proteomes" id="UP001174909">
    <property type="component" value="Unassembled WGS sequence"/>
</dbReference>
<evidence type="ECO:0000256" key="1">
    <source>
        <dbReference type="ARBA" id="ARBA00004141"/>
    </source>
</evidence>
<feature type="transmembrane region" description="Helical" evidence="5">
    <location>
        <begin position="140"/>
        <end position="160"/>
    </location>
</feature>
<dbReference type="Pfam" id="PF00664">
    <property type="entry name" value="ABC_membrane"/>
    <property type="match status" value="1"/>
</dbReference>
<proteinExistence type="predicted"/>
<dbReference type="PROSITE" id="PS50929">
    <property type="entry name" value="ABC_TM1F"/>
    <property type="match status" value="1"/>
</dbReference>
<name>A0AA35RU48_GEOBA</name>
<evidence type="ECO:0000313" key="9">
    <source>
        <dbReference type="Proteomes" id="UP001174909"/>
    </source>
</evidence>
<keyword evidence="2 5" id="KW-0812">Transmembrane</keyword>
<dbReference type="InterPro" id="IPR036640">
    <property type="entry name" value="ABC1_TM_sf"/>
</dbReference>
<dbReference type="CDD" id="cd18778">
    <property type="entry name" value="ABC_6TM_exporter_like"/>
    <property type="match status" value="1"/>
</dbReference>
<sequence length="482" mass="54185">MREVIDNILTPYFTEGRYIGNDFADTKIATDFDLLQFYALLLLGVYILHTIFSFISRYLLNRTGQDILFSLRVQVYDHLQHLGLRFYNDRSTGELMSRVTADVESLQNTITDTLERVLVNIATILIFGGILFGLSFELALITLLPLPLYSVLIIFYNRTVRPYYTMARERIADISALLQDNLSGIRVIKCFAREDHELSRFTQKCKAFLTISITIIKTRVAFFPVARLVISMGPLLILLFGGRQIISGELTIGTLFAFQSFLWRFYGPVESLTRINDTIVRAAASARRIFEILDTQPEIKDTPNAQTYGRLNGRVEFQNVTFAYEHGPPVLHDVSLNVQPGQLIGLVGPSGAGKTTIINLICRFYDPDSGTVCVDGHDLKNMQRASLRSQIGMVLQEPFLFNGTVRENIAYGKLNATEADIINAAMMANAHDFVCGFPDTYDTHIGERGVRLSGGEKQRISIARAHPQRPAHPHPGRSHILC</sequence>
<dbReference type="GO" id="GO:0140359">
    <property type="term" value="F:ABC-type transporter activity"/>
    <property type="evidence" value="ECO:0007669"/>
    <property type="project" value="InterPro"/>
</dbReference>
<dbReference type="AlphaFoldDB" id="A0AA35RU48"/>
<dbReference type="Gene3D" id="1.20.1560.10">
    <property type="entry name" value="ABC transporter type 1, transmembrane domain"/>
    <property type="match status" value="1"/>
</dbReference>
<feature type="transmembrane region" description="Helical" evidence="5">
    <location>
        <begin position="117"/>
        <end position="134"/>
    </location>
</feature>
<comment type="subcellular location">
    <subcellularLocation>
        <location evidence="1">Membrane</location>
        <topology evidence="1">Multi-pass membrane protein</topology>
    </subcellularLocation>
</comment>
<dbReference type="PROSITE" id="PS50893">
    <property type="entry name" value="ABC_TRANSPORTER_2"/>
    <property type="match status" value="1"/>
</dbReference>
<dbReference type="GO" id="GO:0005524">
    <property type="term" value="F:ATP binding"/>
    <property type="evidence" value="ECO:0007669"/>
    <property type="project" value="UniProtKB-KW"/>
</dbReference>
<keyword evidence="3 5" id="KW-1133">Transmembrane helix</keyword>
<dbReference type="GO" id="GO:0016020">
    <property type="term" value="C:membrane"/>
    <property type="evidence" value="ECO:0007669"/>
    <property type="project" value="UniProtKB-SubCell"/>
</dbReference>
<dbReference type="Gene3D" id="3.40.50.300">
    <property type="entry name" value="P-loop containing nucleotide triphosphate hydrolases"/>
    <property type="match status" value="1"/>
</dbReference>
<dbReference type="InterPro" id="IPR039421">
    <property type="entry name" value="Type_1_exporter"/>
</dbReference>
<feature type="domain" description="ABC transporter" evidence="6">
    <location>
        <begin position="315"/>
        <end position="480"/>
    </location>
</feature>
<comment type="caution">
    <text evidence="8">The sequence shown here is derived from an EMBL/GenBank/DDBJ whole genome shotgun (WGS) entry which is preliminary data.</text>
</comment>
<dbReference type="InterPro" id="IPR027417">
    <property type="entry name" value="P-loop_NTPase"/>
</dbReference>
<evidence type="ECO:0000313" key="8">
    <source>
        <dbReference type="EMBL" id="CAI8016386.1"/>
    </source>
</evidence>
<feature type="transmembrane region" description="Helical" evidence="5">
    <location>
        <begin position="220"/>
        <end position="240"/>
    </location>
</feature>
<evidence type="ECO:0000256" key="5">
    <source>
        <dbReference type="SAM" id="Phobius"/>
    </source>
</evidence>
<dbReference type="PANTHER" id="PTHR24221">
    <property type="entry name" value="ATP-BINDING CASSETTE SUB-FAMILY B"/>
    <property type="match status" value="1"/>
</dbReference>
<dbReference type="InterPro" id="IPR003439">
    <property type="entry name" value="ABC_transporter-like_ATP-bd"/>
</dbReference>
<keyword evidence="9" id="KW-1185">Reference proteome</keyword>
<dbReference type="SUPFAM" id="SSF90123">
    <property type="entry name" value="ABC transporter transmembrane region"/>
    <property type="match status" value="1"/>
</dbReference>
<keyword evidence="8" id="KW-0547">Nucleotide-binding</keyword>
<evidence type="ECO:0000256" key="4">
    <source>
        <dbReference type="ARBA" id="ARBA00023136"/>
    </source>
</evidence>
<feature type="domain" description="ABC transmembrane type-1" evidence="7">
    <location>
        <begin position="1"/>
        <end position="281"/>
    </location>
</feature>
<dbReference type="PANTHER" id="PTHR24221:SF654">
    <property type="entry name" value="ATP-BINDING CASSETTE SUB-FAMILY B MEMBER 6"/>
    <property type="match status" value="1"/>
</dbReference>
<dbReference type="GO" id="GO:0016887">
    <property type="term" value="F:ATP hydrolysis activity"/>
    <property type="evidence" value="ECO:0007669"/>
    <property type="project" value="InterPro"/>
</dbReference>
<gene>
    <name evidence="8" type="ORF">GBAR_LOCUS10052</name>
</gene>
<dbReference type="SUPFAM" id="SSF52540">
    <property type="entry name" value="P-loop containing nucleoside triphosphate hydrolases"/>
    <property type="match status" value="1"/>
</dbReference>
<keyword evidence="4 5" id="KW-0472">Membrane</keyword>
<dbReference type="InterPro" id="IPR011527">
    <property type="entry name" value="ABC1_TM_dom"/>
</dbReference>
<reference evidence="8" key="1">
    <citation type="submission" date="2023-03" db="EMBL/GenBank/DDBJ databases">
        <authorList>
            <person name="Steffen K."/>
            <person name="Cardenas P."/>
        </authorList>
    </citation>
    <scope>NUCLEOTIDE SEQUENCE</scope>
</reference>
<dbReference type="EMBL" id="CASHTH010001525">
    <property type="protein sequence ID" value="CAI8016386.1"/>
    <property type="molecule type" value="Genomic_DNA"/>
</dbReference>
<feature type="transmembrane region" description="Helical" evidence="5">
    <location>
        <begin position="37"/>
        <end position="60"/>
    </location>
</feature>
<dbReference type="Pfam" id="PF00005">
    <property type="entry name" value="ABC_tran"/>
    <property type="match status" value="1"/>
</dbReference>
<evidence type="ECO:0000256" key="2">
    <source>
        <dbReference type="ARBA" id="ARBA00022692"/>
    </source>
</evidence>
<keyword evidence="8" id="KW-0067">ATP-binding</keyword>
<evidence type="ECO:0000259" key="7">
    <source>
        <dbReference type="PROSITE" id="PS50929"/>
    </source>
</evidence>
<evidence type="ECO:0000259" key="6">
    <source>
        <dbReference type="PROSITE" id="PS50893"/>
    </source>
</evidence>
<evidence type="ECO:0000256" key="3">
    <source>
        <dbReference type="ARBA" id="ARBA00022989"/>
    </source>
</evidence>